<evidence type="ECO:0000256" key="1">
    <source>
        <dbReference type="SAM" id="MobiDB-lite"/>
    </source>
</evidence>
<feature type="compositionally biased region" description="Polar residues" evidence="1">
    <location>
        <begin position="1"/>
        <end position="16"/>
    </location>
</feature>
<name>A0A814E3T3_9BILA</name>
<evidence type="ECO:0000313" key="2">
    <source>
        <dbReference type="EMBL" id="CAF0963444.1"/>
    </source>
</evidence>
<accession>A0A814E3T3</accession>
<dbReference type="EMBL" id="CAJNON010000099">
    <property type="protein sequence ID" value="CAF0963444.1"/>
    <property type="molecule type" value="Genomic_DNA"/>
</dbReference>
<dbReference type="PANTHER" id="PTHR31206">
    <property type="entry name" value="LP10445P"/>
    <property type="match status" value="1"/>
</dbReference>
<dbReference type="OrthoDB" id="45963at2759"/>
<dbReference type="Proteomes" id="UP000663891">
    <property type="component" value="Unassembled WGS sequence"/>
</dbReference>
<dbReference type="Pfam" id="PF14774">
    <property type="entry name" value="FAM177"/>
    <property type="match status" value="2"/>
</dbReference>
<reference evidence="2" key="1">
    <citation type="submission" date="2021-02" db="EMBL/GenBank/DDBJ databases">
        <authorList>
            <person name="Nowell W R."/>
        </authorList>
    </citation>
    <scope>NUCLEOTIDE SEQUENCE</scope>
</reference>
<dbReference type="PANTHER" id="PTHR31206:SF1">
    <property type="entry name" value="LP10445P"/>
    <property type="match status" value="1"/>
</dbReference>
<comment type="caution">
    <text evidence="2">The sequence shown here is derived from an EMBL/GenBank/DDBJ whole genome shotgun (WGS) entry which is preliminary data.</text>
</comment>
<gene>
    <name evidence="2" type="ORF">VCS650_LOCUS12728</name>
</gene>
<feature type="region of interest" description="Disordered" evidence="1">
    <location>
        <begin position="1"/>
        <end position="33"/>
    </location>
</feature>
<dbReference type="InterPro" id="IPR028260">
    <property type="entry name" value="FAM177"/>
</dbReference>
<protein>
    <submittedName>
        <fullName evidence="2">Uncharacterized protein</fullName>
    </submittedName>
</protein>
<dbReference type="AlphaFoldDB" id="A0A814E3T3"/>
<proteinExistence type="predicted"/>
<evidence type="ECO:0000313" key="3">
    <source>
        <dbReference type="Proteomes" id="UP000663891"/>
    </source>
</evidence>
<organism evidence="2 3">
    <name type="scientific">Adineta steineri</name>
    <dbReference type="NCBI Taxonomy" id="433720"/>
    <lineage>
        <taxon>Eukaryota</taxon>
        <taxon>Metazoa</taxon>
        <taxon>Spiralia</taxon>
        <taxon>Gnathifera</taxon>
        <taxon>Rotifera</taxon>
        <taxon>Eurotatoria</taxon>
        <taxon>Bdelloidea</taxon>
        <taxon>Adinetida</taxon>
        <taxon>Adinetidae</taxon>
        <taxon>Adineta</taxon>
    </lineage>
</organism>
<sequence>MNNNNKSKLNVDLSTSKLDDKTNDSDIELNEPNPYNVKQQIDTIMNNNNKSKLNVDLSTSKLDDKTNDSDIELNEPNPYNVKQQIDTSELKLIPRMWYFMKFSARKTYSVCCTAGDKIAWFFGITKPKYHAEIQHYERMNAEDQKAWREAFQDIEHTNHILDSIIMNNNNKSKLNVDLSTSKLDDKINDSDSESELNEPNSYNVKQQIDTSELKLIPRMWYFMKFSARKTYSVCCTAGDKIAWFFGITKPKYHAEIQHYERMNAEEQKAWREAFQDIEHTNHILDSIR</sequence>